<dbReference type="EMBL" id="CP032664">
    <property type="protein sequence ID" value="QQO83109.1"/>
    <property type="molecule type" value="Genomic_DNA"/>
</dbReference>
<evidence type="ECO:0000313" key="1">
    <source>
        <dbReference type="EMBL" id="QQO83109.1"/>
    </source>
</evidence>
<organism evidence="1">
    <name type="scientific">Shewanella algae</name>
    <dbReference type="NCBI Taxonomy" id="38313"/>
    <lineage>
        <taxon>Bacteria</taxon>
        <taxon>Pseudomonadati</taxon>
        <taxon>Pseudomonadota</taxon>
        <taxon>Gammaproteobacteria</taxon>
        <taxon>Alteromonadales</taxon>
        <taxon>Shewanellaceae</taxon>
        <taxon>Shewanella</taxon>
    </lineage>
</organism>
<protein>
    <submittedName>
        <fullName evidence="1">Uncharacterized protein</fullName>
    </submittedName>
</protein>
<reference evidence="1" key="1">
    <citation type="submission" date="2018-09" db="EMBL/GenBank/DDBJ databases">
        <title>Genome sequencing and analysis.</title>
        <authorList>
            <person name="Huang Y.-T."/>
        </authorList>
    </citation>
    <scope>NUCLEOTIDE SEQUENCE</scope>
    <source>
        <strain evidence="1">HIDE</strain>
    </source>
</reference>
<accession>A0A7T8EB17</accession>
<proteinExistence type="predicted"/>
<dbReference type="RefSeq" id="WP_397609077.1">
    <property type="nucleotide sequence ID" value="NZ_CP032664.1"/>
</dbReference>
<sequence>MNSPSIKTRTGVVPVTDNSCSGAAAINAMRQMLGRSSLASAYEKLTPQQRAIVLYGARIKPSDAINKPLMSMSEEQREAIRQSVIALADMARAFAGMNMGREQIISRGRKPQAATQTAAKATPLAVPQQELDSVTRMAAQLAGEMKALQ</sequence>
<gene>
    <name evidence="1" type="ORF">D7032_07470</name>
</gene>
<dbReference type="AlphaFoldDB" id="A0A7T8EB17"/>
<name>A0A7T8EB17_9GAMM</name>